<proteinExistence type="predicted"/>
<gene>
    <name evidence="1" type="ORF">G7043_01385</name>
</gene>
<comment type="caution">
    <text evidence="1">The sequence shown here is derived from an EMBL/GenBank/DDBJ whole genome shotgun (WGS) entry which is preliminary data.</text>
</comment>
<evidence type="ECO:0000313" key="2">
    <source>
        <dbReference type="Proteomes" id="UP000481360"/>
    </source>
</evidence>
<name>A0A7C9VTE1_9PSEU</name>
<dbReference type="EMBL" id="JAAMPJ010000001">
    <property type="protein sequence ID" value="NGY57577.1"/>
    <property type="molecule type" value="Genomic_DNA"/>
</dbReference>
<keyword evidence="2" id="KW-1185">Reference proteome</keyword>
<sequence>MTLHECSVPIGATPETKWFRAPMAQLRYDGSLWQLYWPHRLFSQHHGRWVAVDYDPRGTAPSPGPLLDMIADPRASFFGYKD</sequence>
<organism evidence="1 2">
    <name type="scientific">Lentzea alba</name>
    <dbReference type="NCBI Taxonomy" id="2714351"/>
    <lineage>
        <taxon>Bacteria</taxon>
        <taxon>Bacillati</taxon>
        <taxon>Actinomycetota</taxon>
        <taxon>Actinomycetes</taxon>
        <taxon>Pseudonocardiales</taxon>
        <taxon>Pseudonocardiaceae</taxon>
        <taxon>Lentzea</taxon>
    </lineage>
</organism>
<dbReference type="Proteomes" id="UP000481360">
    <property type="component" value="Unassembled WGS sequence"/>
</dbReference>
<dbReference type="Pfam" id="PF11225">
    <property type="entry name" value="DUF3024"/>
    <property type="match status" value="1"/>
</dbReference>
<dbReference type="RefSeq" id="WP_166043026.1">
    <property type="nucleotide sequence ID" value="NZ_JAAMPJ010000001.1"/>
</dbReference>
<reference evidence="1 2" key="1">
    <citation type="submission" date="2020-03" db="EMBL/GenBank/DDBJ databases">
        <title>Isolation and identification of active actinomycetes.</title>
        <authorList>
            <person name="Sun X."/>
        </authorList>
    </citation>
    <scope>NUCLEOTIDE SEQUENCE [LARGE SCALE GENOMIC DNA]</scope>
    <source>
        <strain evidence="1 2">NEAU-D13</strain>
    </source>
</reference>
<dbReference type="AlphaFoldDB" id="A0A7C9VTE1"/>
<dbReference type="InterPro" id="IPR021388">
    <property type="entry name" value="DUF3024"/>
</dbReference>
<accession>A0A7C9VTE1</accession>
<evidence type="ECO:0000313" key="1">
    <source>
        <dbReference type="EMBL" id="NGY57577.1"/>
    </source>
</evidence>
<protein>
    <submittedName>
        <fullName evidence="1">DUF3024 domain-containing protein</fullName>
    </submittedName>
</protein>